<evidence type="ECO:0008006" key="4">
    <source>
        <dbReference type="Google" id="ProtNLM"/>
    </source>
</evidence>
<evidence type="ECO:0000256" key="1">
    <source>
        <dbReference type="SAM" id="MobiDB-lite"/>
    </source>
</evidence>
<protein>
    <recommendedName>
        <fullName evidence="4">TniB protein</fullName>
    </recommendedName>
</protein>
<name>A0ABP8JSD8_9MICO</name>
<keyword evidence="3" id="KW-1185">Reference proteome</keyword>
<dbReference type="EMBL" id="BAABFX010000025">
    <property type="protein sequence ID" value="GAA4395028.1"/>
    <property type="molecule type" value="Genomic_DNA"/>
</dbReference>
<dbReference type="Proteomes" id="UP001500390">
    <property type="component" value="Unassembled WGS sequence"/>
</dbReference>
<evidence type="ECO:0000313" key="3">
    <source>
        <dbReference type="Proteomes" id="UP001500390"/>
    </source>
</evidence>
<dbReference type="InterPro" id="IPR027417">
    <property type="entry name" value="P-loop_NTPase"/>
</dbReference>
<dbReference type="InterPro" id="IPR008868">
    <property type="entry name" value="TniB"/>
</dbReference>
<reference evidence="3" key="1">
    <citation type="journal article" date="2019" name="Int. J. Syst. Evol. Microbiol.">
        <title>The Global Catalogue of Microorganisms (GCM) 10K type strain sequencing project: providing services to taxonomists for standard genome sequencing and annotation.</title>
        <authorList>
            <consortium name="The Broad Institute Genomics Platform"/>
            <consortium name="The Broad Institute Genome Sequencing Center for Infectious Disease"/>
            <person name="Wu L."/>
            <person name="Ma J."/>
        </authorList>
    </citation>
    <scope>NUCLEOTIDE SEQUENCE [LARGE SCALE GENOMIC DNA]</scope>
    <source>
        <strain evidence="3">JCM 17738</strain>
    </source>
</reference>
<comment type="caution">
    <text evidence="2">The sequence shown here is derived from an EMBL/GenBank/DDBJ whole genome shotgun (WGS) entry which is preliminary data.</text>
</comment>
<evidence type="ECO:0000313" key="2">
    <source>
        <dbReference type="EMBL" id="GAA4395028.1"/>
    </source>
</evidence>
<gene>
    <name evidence="2" type="ORF">GCM10023153_16710</name>
</gene>
<proteinExistence type="predicted"/>
<dbReference type="Pfam" id="PF05621">
    <property type="entry name" value="TniB"/>
    <property type="match status" value="1"/>
</dbReference>
<organism evidence="2 3">
    <name type="scientific">Ornithinibacter aureus</name>
    <dbReference type="NCBI Taxonomy" id="622664"/>
    <lineage>
        <taxon>Bacteria</taxon>
        <taxon>Bacillati</taxon>
        <taxon>Actinomycetota</taxon>
        <taxon>Actinomycetes</taxon>
        <taxon>Micrococcales</taxon>
        <taxon>Intrasporangiaceae</taxon>
        <taxon>Ornithinibacter</taxon>
    </lineage>
</organism>
<accession>A0ABP8JSD8</accession>
<dbReference type="SUPFAM" id="SSF52540">
    <property type="entry name" value="P-loop containing nucleoside triphosphate hydrolases"/>
    <property type="match status" value="1"/>
</dbReference>
<feature type="region of interest" description="Disordered" evidence="1">
    <location>
        <begin position="1"/>
        <end position="21"/>
    </location>
</feature>
<sequence>MDAHDWHRQATTPAPTWPDPVSSTDFVGLSGEGREDYLCRLRVAMNATIVVSKPMEAVAAHLDDIVTTNRLRPPGAMPMIAVTAPFSAGKSTLLKHWGFGVYRGVLGGKAKEERPTWSPQPGVIADWVPVVYVTLMASSSIKEINALILLYLGYPPEGLARTTTTRVLHALRMHGVQVVILDDAHMLRTTSAQGRAVLDYIKFLNTELGEVNKGTVILVGAHLESTAILDDPQIRARLTTMTIDAFQITTIEKKAAWQDLLAMVGNRPLQHLPNAAPDLFVAKLAQHIWRRTQGFVGEATRLVARSVLDAVHDRRSVITHDDLDSVDLSDRSLDGQIDAATASRKTRR</sequence>